<keyword evidence="2 4" id="KW-0863">Zinc-finger</keyword>
<comment type="caution">
    <text evidence="7">The sequence shown here is derived from an EMBL/GenBank/DDBJ whole genome shotgun (WGS) entry which is preliminary data.</text>
</comment>
<gene>
    <name evidence="7" type="ORF">CYMTET_42724</name>
</gene>
<dbReference type="PROSITE" id="PS50199">
    <property type="entry name" value="ZF_RANBP2_2"/>
    <property type="match status" value="4"/>
</dbReference>
<accession>A0AAE0F0Q4</accession>
<feature type="region of interest" description="Disordered" evidence="5">
    <location>
        <begin position="488"/>
        <end position="528"/>
    </location>
</feature>
<evidence type="ECO:0000313" key="7">
    <source>
        <dbReference type="EMBL" id="KAK3247791.1"/>
    </source>
</evidence>
<dbReference type="InterPro" id="IPR001876">
    <property type="entry name" value="Znf_RanBP2"/>
</dbReference>
<evidence type="ECO:0000256" key="2">
    <source>
        <dbReference type="ARBA" id="ARBA00022771"/>
    </source>
</evidence>
<evidence type="ECO:0000256" key="5">
    <source>
        <dbReference type="SAM" id="MobiDB-lite"/>
    </source>
</evidence>
<dbReference type="InterPro" id="IPR036443">
    <property type="entry name" value="Znf_RanBP2_sf"/>
</dbReference>
<name>A0AAE0F0Q4_9CHLO</name>
<feature type="compositionally biased region" description="Low complexity" evidence="5">
    <location>
        <begin position="565"/>
        <end position="578"/>
    </location>
</feature>
<feature type="region of interest" description="Disordered" evidence="5">
    <location>
        <begin position="372"/>
        <end position="415"/>
    </location>
</feature>
<dbReference type="GO" id="GO:0000175">
    <property type="term" value="F:3'-5'-RNA exonuclease activity"/>
    <property type="evidence" value="ECO:0007669"/>
    <property type="project" value="InterPro"/>
</dbReference>
<reference evidence="7 8" key="1">
    <citation type="journal article" date="2015" name="Genome Biol. Evol.">
        <title>Comparative Genomics of a Bacterivorous Green Alga Reveals Evolutionary Causalities and Consequences of Phago-Mixotrophic Mode of Nutrition.</title>
        <authorList>
            <person name="Burns J.A."/>
            <person name="Paasch A."/>
            <person name="Narechania A."/>
            <person name="Kim E."/>
        </authorList>
    </citation>
    <scope>NUCLEOTIDE SEQUENCE [LARGE SCALE GENOMIC DNA]</scope>
    <source>
        <strain evidence="7 8">PLY_AMNH</strain>
    </source>
</reference>
<feature type="compositionally biased region" description="Low complexity" evidence="5">
    <location>
        <begin position="490"/>
        <end position="501"/>
    </location>
</feature>
<dbReference type="SUPFAM" id="SSF53098">
    <property type="entry name" value="Ribonuclease H-like"/>
    <property type="match status" value="1"/>
</dbReference>
<feature type="domain" description="RanBP2-type" evidence="6">
    <location>
        <begin position="585"/>
        <end position="614"/>
    </location>
</feature>
<feature type="region of interest" description="Disordered" evidence="5">
    <location>
        <begin position="1"/>
        <end position="43"/>
    </location>
</feature>
<dbReference type="InterPro" id="IPR047201">
    <property type="entry name" value="ERI-1_3'hExo-like"/>
</dbReference>
<keyword evidence="3" id="KW-0862">Zinc</keyword>
<organism evidence="7 8">
    <name type="scientific">Cymbomonas tetramitiformis</name>
    <dbReference type="NCBI Taxonomy" id="36881"/>
    <lineage>
        <taxon>Eukaryota</taxon>
        <taxon>Viridiplantae</taxon>
        <taxon>Chlorophyta</taxon>
        <taxon>Pyramimonadophyceae</taxon>
        <taxon>Pyramimonadales</taxon>
        <taxon>Pyramimonadaceae</taxon>
        <taxon>Cymbomonas</taxon>
    </lineage>
</organism>
<dbReference type="SMART" id="SM00547">
    <property type="entry name" value="ZnF_RBZ"/>
    <property type="match status" value="4"/>
</dbReference>
<dbReference type="SUPFAM" id="SSF54928">
    <property type="entry name" value="RNA-binding domain, RBD"/>
    <property type="match status" value="1"/>
</dbReference>
<feature type="domain" description="RanBP2-type" evidence="6">
    <location>
        <begin position="461"/>
        <end position="490"/>
    </location>
</feature>
<dbReference type="Gene3D" id="3.30.70.330">
    <property type="match status" value="1"/>
</dbReference>
<evidence type="ECO:0000313" key="8">
    <source>
        <dbReference type="Proteomes" id="UP001190700"/>
    </source>
</evidence>
<dbReference type="SMART" id="SM00479">
    <property type="entry name" value="EXOIII"/>
    <property type="match status" value="1"/>
</dbReference>
<evidence type="ECO:0000256" key="3">
    <source>
        <dbReference type="ARBA" id="ARBA00022833"/>
    </source>
</evidence>
<evidence type="ECO:0000259" key="6">
    <source>
        <dbReference type="PROSITE" id="PS50199"/>
    </source>
</evidence>
<feature type="compositionally biased region" description="Low complexity" evidence="5">
    <location>
        <begin position="386"/>
        <end position="399"/>
    </location>
</feature>
<dbReference type="Proteomes" id="UP001190700">
    <property type="component" value="Unassembled WGS sequence"/>
</dbReference>
<dbReference type="InterPro" id="IPR012337">
    <property type="entry name" value="RNaseH-like_sf"/>
</dbReference>
<feature type="compositionally biased region" description="Gly residues" evidence="5">
    <location>
        <begin position="511"/>
        <end position="528"/>
    </location>
</feature>
<dbReference type="InterPro" id="IPR013520">
    <property type="entry name" value="Ribonucl_H"/>
</dbReference>
<protein>
    <recommendedName>
        <fullName evidence="6">RanBP2-type domain-containing protein</fullName>
    </recommendedName>
</protein>
<dbReference type="Gene3D" id="4.10.1060.10">
    <property type="entry name" value="Zinc finger, RanBP2-type"/>
    <property type="match status" value="4"/>
</dbReference>
<dbReference type="AlphaFoldDB" id="A0AAE0F0Q4"/>
<keyword evidence="1" id="KW-0479">Metal-binding</keyword>
<dbReference type="PANTHER" id="PTHR23111:SF40">
    <property type="entry name" value="RNA-BINDING PROTEIN INVOLVED IN HETEROCHROMATIN ASSEMBLY-RELATED"/>
    <property type="match status" value="1"/>
</dbReference>
<dbReference type="InterPro" id="IPR012677">
    <property type="entry name" value="Nucleotide-bd_a/b_plait_sf"/>
</dbReference>
<feature type="domain" description="RanBP2-type" evidence="6">
    <location>
        <begin position="420"/>
        <end position="449"/>
    </location>
</feature>
<dbReference type="CDD" id="cd06133">
    <property type="entry name" value="ERI-1_3'hExo_like"/>
    <property type="match status" value="1"/>
</dbReference>
<dbReference type="EMBL" id="LGRX02028661">
    <property type="protein sequence ID" value="KAK3247791.1"/>
    <property type="molecule type" value="Genomic_DNA"/>
</dbReference>
<dbReference type="InterPro" id="IPR036397">
    <property type="entry name" value="RNaseH_sf"/>
</dbReference>
<dbReference type="PANTHER" id="PTHR23111">
    <property type="entry name" value="ZINC FINGER PROTEIN"/>
    <property type="match status" value="1"/>
</dbReference>
<proteinExistence type="predicted"/>
<sequence length="650" mass="69603">MVKTQEGVASLRGLQSSGAAKRKRGGSGTGRGRAGRAGRGYHNPLVHVHSGATVDLSPHITMARPRYLICIDFECTSDENPSLVPREDMEIVEFPWVCLDVSQCRILHRELHYCVPQYSKLTESFSRRTTITQERLHGAGTLADAICALHKYCMQLDGDFCVVTHGTWDLWVQLRQEAQKKNLQLPTYLTRFFDLKAEAVNWMMATQQQLGQTTLAALAESCGIQPLGNPNCGIDNATTIAQIVCCVIATTGYMHPQVDILCRPIDFNQIFAEFKQAAGTVLWVKGLPFEATLSDIRQWCAGVKVAPRHALRVLEHLAPGEDGPRPSDSGFIFCNTHQDAMSLLYNSHSMGKQWLEVWPSTEDQARALRTCPFNEPQPAPLPPSQPAAGGAPAALEASPGVTGAPTRTAPSGNGNNLGMRAGDWLCPGCNDLQFARNIKCRRCGESRPTDAGDLPATHNVREGDWTCPGCSDHQFARNTNCRRCGHPRDTTAAAPQATATAGGNARESSNIGGGVGRGGNGGGGGGGNSRMRPGDWVCGQCGDLQFARNARCRQCGSGKPGGAGAAAPGSPAPTGNSSNYAPVMRDGDWMCGGCGDHQFARNTSCRRCGGPRPSQSLEQQQQKQGDAAAEEGENSAGREANGWGRPQISV</sequence>
<dbReference type="GO" id="GO:0003729">
    <property type="term" value="F:mRNA binding"/>
    <property type="evidence" value="ECO:0007669"/>
    <property type="project" value="TreeGrafter"/>
</dbReference>
<dbReference type="GO" id="GO:0008270">
    <property type="term" value="F:zinc ion binding"/>
    <property type="evidence" value="ECO:0007669"/>
    <property type="project" value="UniProtKB-KW"/>
</dbReference>
<feature type="compositionally biased region" description="Pro residues" evidence="5">
    <location>
        <begin position="375"/>
        <end position="385"/>
    </location>
</feature>
<feature type="region of interest" description="Disordered" evidence="5">
    <location>
        <begin position="606"/>
        <end position="650"/>
    </location>
</feature>
<feature type="domain" description="RanBP2-type" evidence="6">
    <location>
        <begin position="532"/>
        <end position="561"/>
    </location>
</feature>
<evidence type="ECO:0000256" key="1">
    <source>
        <dbReference type="ARBA" id="ARBA00022723"/>
    </source>
</evidence>
<feature type="region of interest" description="Disordered" evidence="5">
    <location>
        <begin position="557"/>
        <end position="581"/>
    </location>
</feature>
<dbReference type="Gene3D" id="3.30.420.10">
    <property type="entry name" value="Ribonuclease H-like superfamily/Ribonuclease H"/>
    <property type="match status" value="1"/>
</dbReference>
<dbReference type="InterPro" id="IPR035979">
    <property type="entry name" value="RBD_domain_sf"/>
</dbReference>
<keyword evidence="8" id="KW-1185">Reference proteome</keyword>
<evidence type="ECO:0000256" key="4">
    <source>
        <dbReference type="PROSITE-ProRule" id="PRU00322"/>
    </source>
</evidence>
<feature type="compositionally biased region" description="Gly residues" evidence="5">
    <location>
        <begin position="26"/>
        <end position="38"/>
    </location>
</feature>
<dbReference type="SUPFAM" id="SSF90209">
    <property type="entry name" value="Ran binding protein zinc finger-like"/>
    <property type="match status" value="4"/>
</dbReference>